<protein>
    <recommendedName>
        <fullName evidence="1">Integrase catalytic domain-containing protein</fullName>
    </recommendedName>
</protein>
<dbReference type="EMBL" id="JBBWWQ010000006">
    <property type="protein sequence ID" value="KAK8944845.1"/>
    <property type="molecule type" value="Genomic_DNA"/>
</dbReference>
<name>A0AAP0G8T1_9ASPA</name>
<dbReference type="Proteomes" id="UP001418222">
    <property type="component" value="Unassembled WGS sequence"/>
</dbReference>
<organism evidence="2 3">
    <name type="scientific">Platanthera zijinensis</name>
    <dbReference type="NCBI Taxonomy" id="2320716"/>
    <lineage>
        <taxon>Eukaryota</taxon>
        <taxon>Viridiplantae</taxon>
        <taxon>Streptophyta</taxon>
        <taxon>Embryophyta</taxon>
        <taxon>Tracheophyta</taxon>
        <taxon>Spermatophyta</taxon>
        <taxon>Magnoliopsida</taxon>
        <taxon>Liliopsida</taxon>
        <taxon>Asparagales</taxon>
        <taxon>Orchidaceae</taxon>
        <taxon>Orchidoideae</taxon>
        <taxon>Orchideae</taxon>
        <taxon>Orchidinae</taxon>
        <taxon>Platanthera</taxon>
    </lineage>
</organism>
<evidence type="ECO:0000259" key="1">
    <source>
        <dbReference type="PROSITE" id="PS50994"/>
    </source>
</evidence>
<proteinExistence type="predicted"/>
<dbReference type="PANTHER" id="PTHR45835:SF99">
    <property type="entry name" value="CHROMO DOMAIN-CONTAINING PROTEIN-RELATED"/>
    <property type="match status" value="1"/>
</dbReference>
<sequence>MDFMHGLPRSQKGNDAILVIIDSLTKLSYFILNMKDDSVDKLAKLYVDNIVRLHGVHRSIMSDRDGRFTSNDWRLVQQMLGNKLSFSTAFQQQTDGQTERVNKTIEYMLRMCVLDFKKQWEDHQYLVEFAYDNSYQASIQMAPFEALYGRKCHTSLSWFETGESKLYKRQEVEGATSLVQTIRE</sequence>
<comment type="caution">
    <text evidence="2">The sequence shown here is derived from an EMBL/GenBank/DDBJ whole genome shotgun (WGS) entry which is preliminary data.</text>
</comment>
<dbReference type="PANTHER" id="PTHR45835">
    <property type="entry name" value="YALI0A06105P"/>
    <property type="match status" value="1"/>
</dbReference>
<dbReference type="InterPro" id="IPR012337">
    <property type="entry name" value="RNaseH-like_sf"/>
</dbReference>
<gene>
    <name evidence="2" type="ORF">KSP39_PZI007983</name>
</gene>
<evidence type="ECO:0000313" key="2">
    <source>
        <dbReference type="EMBL" id="KAK8944845.1"/>
    </source>
</evidence>
<evidence type="ECO:0000313" key="3">
    <source>
        <dbReference type="Proteomes" id="UP001418222"/>
    </source>
</evidence>
<feature type="domain" description="Integrase catalytic" evidence="1">
    <location>
        <begin position="1"/>
        <end position="151"/>
    </location>
</feature>
<keyword evidence="3" id="KW-1185">Reference proteome</keyword>
<accession>A0AAP0G8T1</accession>
<dbReference type="InterPro" id="IPR001584">
    <property type="entry name" value="Integrase_cat-core"/>
</dbReference>
<dbReference type="AlphaFoldDB" id="A0AAP0G8T1"/>
<dbReference type="Gene3D" id="3.30.420.10">
    <property type="entry name" value="Ribonuclease H-like superfamily/Ribonuclease H"/>
    <property type="match status" value="1"/>
</dbReference>
<dbReference type="PROSITE" id="PS50994">
    <property type="entry name" value="INTEGRASE"/>
    <property type="match status" value="1"/>
</dbReference>
<dbReference type="GO" id="GO:0015074">
    <property type="term" value="P:DNA integration"/>
    <property type="evidence" value="ECO:0007669"/>
    <property type="project" value="InterPro"/>
</dbReference>
<dbReference type="GO" id="GO:0003676">
    <property type="term" value="F:nucleic acid binding"/>
    <property type="evidence" value="ECO:0007669"/>
    <property type="project" value="InterPro"/>
</dbReference>
<dbReference type="InterPro" id="IPR036397">
    <property type="entry name" value="RNaseH_sf"/>
</dbReference>
<reference evidence="2 3" key="1">
    <citation type="journal article" date="2022" name="Nat. Plants">
        <title>Genomes of leafy and leafless Platanthera orchids illuminate the evolution of mycoheterotrophy.</title>
        <authorList>
            <person name="Li M.H."/>
            <person name="Liu K.W."/>
            <person name="Li Z."/>
            <person name="Lu H.C."/>
            <person name="Ye Q.L."/>
            <person name="Zhang D."/>
            <person name="Wang J.Y."/>
            <person name="Li Y.F."/>
            <person name="Zhong Z.M."/>
            <person name="Liu X."/>
            <person name="Yu X."/>
            <person name="Liu D.K."/>
            <person name="Tu X.D."/>
            <person name="Liu B."/>
            <person name="Hao Y."/>
            <person name="Liao X.Y."/>
            <person name="Jiang Y.T."/>
            <person name="Sun W.H."/>
            <person name="Chen J."/>
            <person name="Chen Y.Q."/>
            <person name="Ai Y."/>
            <person name="Zhai J.W."/>
            <person name="Wu S.S."/>
            <person name="Zhou Z."/>
            <person name="Hsiao Y.Y."/>
            <person name="Wu W.L."/>
            <person name="Chen Y.Y."/>
            <person name="Lin Y.F."/>
            <person name="Hsu J.L."/>
            <person name="Li C.Y."/>
            <person name="Wang Z.W."/>
            <person name="Zhao X."/>
            <person name="Zhong W.Y."/>
            <person name="Ma X.K."/>
            <person name="Ma L."/>
            <person name="Huang J."/>
            <person name="Chen G.Z."/>
            <person name="Huang M.Z."/>
            <person name="Huang L."/>
            <person name="Peng D.H."/>
            <person name="Luo Y.B."/>
            <person name="Zou S.Q."/>
            <person name="Chen S.P."/>
            <person name="Lan S."/>
            <person name="Tsai W.C."/>
            <person name="Van de Peer Y."/>
            <person name="Liu Z.J."/>
        </authorList>
    </citation>
    <scope>NUCLEOTIDE SEQUENCE [LARGE SCALE GENOMIC DNA]</scope>
    <source>
        <strain evidence="2">Lor287</strain>
    </source>
</reference>
<dbReference type="SUPFAM" id="SSF53098">
    <property type="entry name" value="Ribonuclease H-like"/>
    <property type="match status" value="1"/>
</dbReference>